<gene>
    <name evidence="1" type="ORF">UW84_C0013G0025</name>
</gene>
<reference evidence="1 2" key="1">
    <citation type="journal article" date="2015" name="Nature">
        <title>rRNA introns, odd ribosomes, and small enigmatic genomes across a large radiation of phyla.</title>
        <authorList>
            <person name="Brown C.T."/>
            <person name="Hug L.A."/>
            <person name="Thomas B.C."/>
            <person name="Sharon I."/>
            <person name="Castelle C.J."/>
            <person name="Singh A."/>
            <person name="Wilkins M.J."/>
            <person name="Williams K.H."/>
            <person name="Banfield J.F."/>
        </authorList>
    </citation>
    <scope>NUCLEOTIDE SEQUENCE [LARGE SCALE GENOMIC DNA]</scope>
</reference>
<comment type="caution">
    <text evidence="1">The sequence shown here is derived from an EMBL/GenBank/DDBJ whole genome shotgun (WGS) entry which is preliminary data.</text>
</comment>
<name>A0A0G1KRN5_9BACT</name>
<dbReference type="Gene3D" id="3.40.50.720">
    <property type="entry name" value="NAD(P)-binding Rossmann-like Domain"/>
    <property type="match status" value="1"/>
</dbReference>
<dbReference type="Proteomes" id="UP000034797">
    <property type="component" value="Unassembled WGS sequence"/>
</dbReference>
<accession>A0A0G1KRN5</accession>
<feature type="non-terminal residue" evidence="1">
    <location>
        <position position="41"/>
    </location>
</feature>
<protein>
    <recommendedName>
        <fullName evidence="3">THIF-type NAD/FAD binding fold domain-containing protein</fullName>
    </recommendedName>
</protein>
<dbReference type="EMBL" id="LCJW01000013">
    <property type="protein sequence ID" value="KKT86301.1"/>
    <property type="molecule type" value="Genomic_DNA"/>
</dbReference>
<proteinExistence type="predicted"/>
<dbReference type="InterPro" id="IPR035985">
    <property type="entry name" value="Ubiquitin-activating_enz"/>
</dbReference>
<sequence>MDMSRQMGLISLKSLSTAKISLIGVGGIGSPTALTLGKMGI</sequence>
<dbReference type="AlphaFoldDB" id="A0A0G1KRN5"/>
<evidence type="ECO:0008006" key="3">
    <source>
        <dbReference type="Google" id="ProtNLM"/>
    </source>
</evidence>
<organism evidence="1 2">
    <name type="scientific">Candidatus Collierbacteria bacterium GW2011_GWA2_44_99</name>
    <dbReference type="NCBI Taxonomy" id="1618380"/>
    <lineage>
        <taxon>Bacteria</taxon>
        <taxon>Candidatus Collieribacteriota</taxon>
    </lineage>
</organism>
<dbReference type="GO" id="GO:0008641">
    <property type="term" value="F:ubiquitin-like modifier activating enzyme activity"/>
    <property type="evidence" value="ECO:0007669"/>
    <property type="project" value="InterPro"/>
</dbReference>
<evidence type="ECO:0000313" key="1">
    <source>
        <dbReference type="EMBL" id="KKT86301.1"/>
    </source>
</evidence>
<evidence type="ECO:0000313" key="2">
    <source>
        <dbReference type="Proteomes" id="UP000034797"/>
    </source>
</evidence>
<dbReference type="SUPFAM" id="SSF69572">
    <property type="entry name" value="Activating enzymes of the ubiquitin-like proteins"/>
    <property type="match status" value="1"/>
</dbReference>